<dbReference type="Gene3D" id="3.40.50.1820">
    <property type="entry name" value="alpha/beta hydrolase"/>
    <property type="match status" value="1"/>
</dbReference>
<keyword evidence="3" id="KW-0378">Hydrolase</keyword>
<keyword evidence="2" id="KW-0719">Serine esterase</keyword>
<sequence>MSDSLIVKTNYGPVKGLSRKSVVGEQYISFRGIPYAKPPIGKLRFKDPQPIEPWTHTLDATKQGPTSMGLDFVSMTLNKGCSEDCLTLNIYTKNLHPRKPYPVMLWIHGGGWRWGDSTENIYGPDYLLEKDVVFVSINYRLGALGFLCIDDPSVEVPGNAGLKDQVLAMRWVRENIKYFGGDDRNITIFGESIGGFSVHLHMISELSQGLFDKAIVQSGSALADIANANQSVNWAERLATVLGWNSQLGQTYFEYLQNVSALDIVTVQDSLMNPMERKLYGGMIFGSTVEPYVAEQSFMAQDPLDVYQNAWGNKIPLIIGGTSEEGLLFRRVMTHNLIMFKDPQIFETIFARLKCGKGTAESREIAEKIQNFYYGDEVPSIANMDTYTDVISDKNFLHGMHMAVKARVNDPDSAATYYYRFNFETKTNFTSMKVVFAHPNIKGACHAEDLEYLFKTSFSKPVVINSIEHKTIDRMVSSWTSFAKTGNPNNEAIAPTYWKAVEKGAPPPYKCLNISDEVTFVDYPEAKRMEFWDQLNYN</sequence>
<reference evidence="7" key="1">
    <citation type="submission" date="2022-07" db="EMBL/GenBank/DDBJ databases">
        <authorList>
            <person name="Trinca V."/>
            <person name="Uliana J.V.C."/>
            <person name="Torres T.T."/>
            <person name="Ward R.J."/>
            <person name="Monesi N."/>
        </authorList>
    </citation>
    <scope>NUCLEOTIDE SEQUENCE</scope>
    <source>
        <strain evidence="7">HSMRA1968</strain>
        <tissue evidence="7">Whole embryos</tissue>
    </source>
</reference>
<dbReference type="AlphaFoldDB" id="A0A9Q0MXV0"/>
<dbReference type="PANTHER" id="PTHR43142:SF1">
    <property type="entry name" value="CARBOXYLIC ESTER HYDROLASE"/>
    <property type="match status" value="1"/>
</dbReference>
<dbReference type="PANTHER" id="PTHR43142">
    <property type="entry name" value="CARBOXYLIC ESTER HYDROLASE"/>
    <property type="match status" value="1"/>
</dbReference>
<dbReference type="Proteomes" id="UP001151699">
    <property type="component" value="Chromosome X"/>
</dbReference>
<dbReference type="InterPro" id="IPR029058">
    <property type="entry name" value="AB_hydrolase_fold"/>
</dbReference>
<gene>
    <name evidence="7" type="primary">B1_3</name>
    <name evidence="7" type="ORF">Bhyg_12795</name>
</gene>
<evidence type="ECO:0000256" key="3">
    <source>
        <dbReference type="ARBA" id="ARBA00022801"/>
    </source>
</evidence>
<evidence type="ECO:0000259" key="6">
    <source>
        <dbReference type="Pfam" id="PF00135"/>
    </source>
</evidence>
<name>A0A9Q0MXV0_9DIPT</name>
<evidence type="ECO:0000256" key="5">
    <source>
        <dbReference type="ARBA" id="ARBA00039155"/>
    </source>
</evidence>
<comment type="similarity">
    <text evidence="1">Belongs to the type-B carboxylesterase/lipase family.</text>
</comment>
<keyword evidence="8" id="KW-1185">Reference proteome</keyword>
<accession>A0A9Q0MXV0</accession>
<dbReference type="EMBL" id="WJQU01000003">
    <property type="protein sequence ID" value="KAJ6640046.1"/>
    <property type="molecule type" value="Genomic_DNA"/>
</dbReference>
<proteinExistence type="inferred from homology"/>
<protein>
    <recommendedName>
        <fullName evidence="5">carboxylesterase</fullName>
        <ecNumber evidence="5">3.1.1.1</ecNumber>
    </recommendedName>
</protein>
<feature type="domain" description="Carboxylesterase type B" evidence="6">
    <location>
        <begin position="4"/>
        <end position="532"/>
    </location>
</feature>
<comment type="caution">
    <text evidence="7">The sequence shown here is derived from an EMBL/GenBank/DDBJ whole genome shotgun (WGS) entry which is preliminary data.</text>
</comment>
<evidence type="ECO:0000256" key="2">
    <source>
        <dbReference type="ARBA" id="ARBA00022487"/>
    </source>
</evidence>
<dbReference type="SUPFAM" id="SSF53474">
    <property type="entry name" value="alpha/beta-Hydrolases"/>
    <property type="match status" value="1"/>
</dbReference>
<evidence type="ECO:0000256" key="4">
    <source>
        <dbReference type="ARBA" id="ARBA00023180"/>
    </source>
</evidence>
<dbReference type="EC" id="3.1.1.1" evidence="5"/>
<evidence type="ECO:0000256" key="1">
    <source>
        <dbReference type="ARBA" id="ARBA00005964"/>
    </source>
</evidence>
<keyword evidence="4" id="KW-0325">Glycoprotein</keyword>
<dbReference type="OrthoDB" id="19653at2759"/>
<organism evidence="7 8">
    <name type="scientific">Pseudolycoriella hygida</name>
    <dbReference type="NCBI Taxonomy" id="35572"/>
    <lineage>
        <taxon>Eukaryota</taxon>
        <taxon>Metazoa</taxon>
        <taxon>Ecdysozoa</taxon>
        <taxon>Arthropoda</taxon>
        <taxon>Hexapoda</taxon>
        <taxon>Insecta</taxon>
        <taxon>Pterygota</taxon>
        <taxon>Neoptera</taxon>
        <taxon>Endopterygota</taxon>
        <taxon>Diptera</taxon>
        <taxon>Nematocera</taxon>
        <taxon>Sciaroidea</taxon>
        <taxon>Sciaridae</taxon>
        <taxon>Pseudolycoriella</taxon>
    </lineage>
</organism>
<evidence type="ECO:0000313" key="7">
    <source>
        <dbReference type="EMBL" id="KAJ6640046.1"/>
    </source>
</evidence>
<dbReference type="GO" id="GO:0106435">
    <property type="term" value="F:carboxylesterase activity"/>
    <property type="evidence" value="ECO:0007669"/>
    <property type="project" value="UniProtKB-EC"/>
</dbReference>
<evidence type="ECO:0000313" key="8">
    <source>
        <dbReference type="Proteomes" id="UP001151699"/>
    </source>
</evidence>
<dbReference type="Pfam" id="PF00135">
    <property type="entry name" value="COesterase"/>
    <property type="match status" value="1"/>
</dbReference>
<dbReference type="InterPro" id="IPR002018">
    <property type="entry name" value="CarbesteraseB"/>
</dbReference>